<dbReference type="OrthoDB" id="411509at2759"/>
<feature type="region of interest" description="Disordered" evidence="1">
    <location>
        <begin position="399"/>
        <end position="424"/>
    </location>
</feature>
<feature type="compositionally biased region" description="Low complexity" evidence="1">
    <location>
        <begin position="358"/>
        <end position="368"/>
    </location>
</feature>
<evidence type="ECO:0000256" key="1">
    <source>
        <dbReference type="SAM" id="MobiDB-lite"/>
    </source>
</evidence>
<feature type="region of interest" description="Disordered" evidence="1">
    <location>
        <begin position="345"/>
        <end position="370"/>
    </location>
</feature>
<evidence type="ECO:0000313" key="3">
    <source>
        <dbReference type="Proteomes" id="UP000604046"/>
    </source>
</evidence>
<proteinExistence type="predicted"/>
<keyword evidence="3" id="KW-1185">Reference proteome</keyword>
<accession>A0A812Q900</accession>
<organism evidence="2 3">
    <name type="scientific">Symbiodinium natans</name>
    <dbReference type="NCBI Taxonomy" id="878477"/>
    <lineage>
        <taxon>Eukaryota</taxon>
        <taxon>Sar</taxon>
        <taxon>Alveolata</taxon>
        <taxon>Dinophyceae</taxon>
        <taxon>Suessiales</taxon>
        <taxon>Symbiodiniaceae</taxon>
        <taxon>Symbiodinium</taxon>
    </lineage>
</organism>
<feature type="compositionally biased region" description="Low complexity" evidence="1">
    <location>
        <begin position="410"/>
        <end position="424"/>
    </location>
</feature>
<feature type="compositionally biased region" description="Basic and acidic residues" evidence="1">
    <location>
        <begin position="1"/>
        <end position="14"/>
    </location>
</feature>
<feature type="region of interest" description="Disordered" evidence="1">
    <location>
        <begin position="304"/>
        <end position="328"/>
    </location>
</feature>
<name>A0A812Q900_9DINO</name>
<feature type="region of interest" description="Disordered" evidence="1">
    <location>
        <begin position="74"/>
        <end position="100"/>
    </location>
</feature>
<protein>
    <recommendedName>
        <fullName evidence="4">Poly [ADP-ribose] polymerase</fullName>
    </recommendedName>
</protein>
<evidence type="ECO:0008006" key="4">
    <source>
        <dbReference type="Google" id="ProtNLM"/>
    </source>
</evidence>
<dbReference type="EMBL" id="CAJNDS010002225">
    <property type="protein sequence ID" value="CAE7381571.1"/>
    <property type="molecule type" value="Genomic_DNA"/>
</dbReference>
<comment type="caution">
    <text evidence="2">The sequence shown here is derived from an EMBL/GenBank/DDBJ whole genome shotgun (WGS) entry which is preliminary data.</text>
</comment>
<gene>
    <name evidence="2" type="ORF">SNAT2548_LOCUS20827</name>
</gene>
<dbReference type="AlphaFoldDB" id="A0A812Q900"/>
<feature type="compositionally biased region" description="Polar residues" evidence="1">
    <location>
        <begin position="318"/>
        <end position="328"/>
    </location>
</feature>
<feature type="region of interest" description="Disordered" evidence="1">
    <location>
        <begin position="1"/>
        <end position="22"/>
    </location>
</feature>
<reference evidence="2" key="1">
    <citation type="submission" date="2021-02" db="EMBL/GenBank/DDBJ databases">
        <authorList>
            <person name="Dougan E. K."/>
            <person name="Rhodes N."/>
            <person name="Thang M."/>
            <person name="Chan C."/>
        </authorList>
    </citation>
    <scope>NUCLEOTIDE SEQUENCE</scope>
</reference>
<evidence type="ECO:0000313" key="2">
    <source>
        <dbReference type="EMBL" id="CAE7381571.1"/>
    </source>
</evidence>
<dbReference type="Gene3D" id="3.90.228.10">
    <property type="match status" value="1"/>
</dbReference>
<sequence>MPGEQERFPSDSRGHTLLYRKGDASGVPEEVVGLVDAFEQAPSARGALTVLEVYRANVPDDLKSSWETEKRKLEDRNLNPDFPKPDWQDREPSNGIDEETKQCLRREREEVAWQLLTMSQKHEGGARSCRVYHGCPTPKVVESICRTGFAGNVQKTKGWFGEGLYSTLNAPYALRYGLGMRDFWEKPGKEGWVIAAKLVYFHVYPVTEADNSTPLEPGLKGKRIGRADGACGCDCQFVCVRGHPPFGEHKNRTYHACEHGQRPEATEIVVNQEARILPEYLIKVQVTGDVGLCQKIQMASEHWGRHSRASVASGPSDGGSTTAQNQKGIQYDQKLMQLVKKALGRAPTETAEAETAENAETTATTETTDVGDIHYRLPKHQDDGWVTTVYVGVLGRDVEGDPQPRKKAARQSAAQKACAILRPP</sequence>
<dbReference type="Proteomes" id="UP000604046">
    <property type="component" value="Unassembled WGS sequence"/>
</dbReference>
<dbReference type="SUPFAM" id="SSF56399">
    <property type="entry name" value="ADP-ribosylation"/>
    <property type="match status" value="1"/>
</dbReference>